<dbReference type="Gene3D" id="1.10.720.30">
    <property type="entry name" value="SAP domain"/>
    <property type="match status" value="1"/>
</dbReference>
<sequence>MGAYQLKIKIEGSKPVVWRRLMIDEAATFQTLAQVINIAFGWKGYHLHGFEFPERDIHIDMADEEGLMADLGLESLDEAEEALHQWLKPGETLLYIYDFGDDWIHEVAIEAYHPHQIQDNPKVTAYRGNNFIEDCGGVCGYYGLVGRLKDKKDPERKELLAWARDLGYGEVYNLEAVNAELLEGGQWDEDILYDDELWGGDDDFLNALPNPFLEGEMPVRILGDTPESVLWQFTVPELKEYAQELSIAKPYKLRKAELIDAIAAKICDPQQITWDFSVAYREEIDNLLQGMKTGNLPLKSDFPALLVFNGYAYEEEDGIAIPRQVATALKKTLKSASFEKQRAEESRYREYLETCLNLYGICDYEQPAKVMATCTGESVAYWSFEHLVSRCSFLREALCLKDGYWMPWFFAERDMANSLLQEQGDKPYYMPTVQEVETRFSGDILQETPQAWALVQELIHRHHLHQDKAREMCTRLQFWTKIGLSLRDTFSAFTQELEDSLDDAAMERLAPLLMAFHNSTRMYSNRGFTPDELSGPVVSERQQMGKPGKILTFPGKQK</sequence>
<dbReference type="InterPro" id="IPR024047">
    <property type="entry name" value="MM3350-like_sf"/>
</dbReference>
<feature type="domain" description="Plasmid pRiA4b Orf3-like" evidence="2">
    <location>
        <begin position="3"/>
        <end position="178"/>
    </location>
</feature>
<accession>A0A1H3FUF6</accession>
<dbReference type="AlphaFoldDB" id="A0A1H3FUF6"/>
<proteinExistence type="predicted"/>
<dbReference type="STRING" id="1528.SAMN04488579_11167"/>
<dbReference type="EMBL" id="FNOU01000011">
    <property type="protein sequence ID" value="SDX93784.1"/>
    <property type="molecule type" value="Genomic_DNA"/>
</dbReference>
<dbReference type="Pfam" id="PF07929">
    <property type="entry name" value="PRiA4_ORF3"/>
    <property type="match status" value="1"/>
</dbReference>
<dbReference type="InterPro" id="IPR011112">
    <property type="entry name" value="Rho-like_N"/>
</dbReference>
<dbReference type="Proteomes" id="UP000199652">
    <property type="component" value="Unassembled WGS sequence"/>
</dbReference>
<gene>
    <name evidence="3" type="ORF">SAMN04488579_11167</name>
</gene>
<dbReference type="Pfam" id="PF07498">
    <property type="entry name" value="Rho_N"/>
    <property type="match status" value="1"/>
</dbReference>
<dbReference type="SUPFAM" id="SSF159941">
    <property type="entry name" value="MM3350-like"/>
    <property type="match status" value="1"/>
</dbReference>
<reference evidence="4" key="1">
    <citation type="submission" date="2016-10" db="EMBL/GenBank/DDBJ databases">
        <authorList>
            <person name="Varghese N."/>
            <person name="Submissions S."/>
        </authorList>
    </citation>
    <scope>NUCLEOTIDE SEQUENCE [LARGE SCALE GENOMIC DNA]</scope>
    <source>
        <strain evidence="4">VPI 5359</strain>
    </source>
</reference>
<dbReference type="RefSeq" id="WP_176770867.1">
    <property type="nucleotide sequence ID" value="NZ_FNOU01000011.1"/>
</dbReference>
<protein>
    <submittedName>
        <fullName evidence="3">Rho termination factor, N-terminal domain</fullName>
    </submittedName>
</protein>
<organism evidence="3 4">
    <name type="scientific">Eubacterium barkeri</name>
    <name type="common">Clostridium barkeri</name>
    <dbReference type="NCBI Taxonomy" id="1528"/>
    <lineage>
        <taxon>Bacteria</taxon>
        <taxon>Bacillati</taxon>
        <taxon>Bacillota</taxon>
        <taxon>Clostridia</taxon>
        <taxon>Eubacteriales</taxon>
        <taxon>Eubacteriaceae</taxon>
        <taxon>Eubacterium</taxon>
    </lineage>
</organism>
<dbReference type="Gene3D" id="3.10.290.30">
    <property type="entry name" value="MM3350-like"/>
    <property type="match status" value="1"/>
</dbReference>
<evidence type="ECO:0000259" key="2">
    <source>
        <dbReference type="Pfam" id="PF07929"/>
    </source>
</evidence>
<evidence type="ECO:0000259" key="1">
    <source>
        <dbReference type="Pfam" id="PF07498"/>
    </source>
</evidence>
<name>A0A1H3FUF6_EUBBA</name>
<dbReference type="InterPro" id="IPR012912">
    <property type="entry name" value="Plasmid_pRiA4b_Orf3-like"/>
</dbReference>
<keyword evidence="4" id="KW-1185">Reference proteome</keyword>
<dbReference type="PANTHER" id="PTHR41878">
    <property type="entry name" value="LEXA REPRESSOR-RELATED"/>
    <property type="match status" value="1"/>
</dbReference>
<feature type="domain" description="Rho termination factor-like N-terminal" evidence="1">
    <location>
        <begin position="233"/>
        <end position="262"/>
    </location>
</feature>
<dbReference type="GO" id="GO:0006353">
    <property type="term" value="P:DNA-templated transcription termination"/>
    <property type="evidence" value="ECO:0007669"/>
    <property type="project" value="InterPro"/>
</dbReference>
<dbReference type="InterPro" id="IPR036361">
    <property type="entry name" value="SAP_dom_sf"/>
</dbReference>
<evidence type="ECO:0000313" key="4">
    <source>
        <dbReference type="Proteomes" id="UP000199652"/>
    </source>
</evidence>
<dbReference type="PANTHER" id="PTHR41878:SF1">
    <property type="entry name" value="TNPR PROTEIN"/>
    <property type="match status" value="1"/>
</dbReference>
<evidence type="ECO:0000313" key="3">
    <source>
        <dbReference type="EMBL" id="SDX93784.1"/>
    </source>
</evidence>